<dbReference type="Proteomes" id="UP001303046">
    <property type="component" value="Unassembled WGS sequence"/>
</dbReference>
<organism evidence="1 2">
    <name type="scientific">Necator americanus</name>
    <name type="common">Human hookworm</name>
    <dbReference type="NCBI Taxonomy" id="51031"/>
    <lineage>
        <taxon>Eukaryota</taxon>
        <taxon>Metazoa</taxon>
        <taxon>Ecdysozoa</taxon>
        <taxon>Nematoda</taxon>
        <taxon>Chromadorea</taxon>
        <taxon>Rhabditida</taxon>
        <taxon>Rhabditina</taxon>
        <taxon>Rhabditomorpha</taxon>
        <taxon>Strongyloidea</taxon>
        <taxon>Ancylostomatidae</taxon>
        <taxon>Bunostominae</taxon>
        <taxon>Necator</taxon>
    </lineage>
</organism>
<protein>
    <submittedName>
        <fullName evidence="1">Uncharacterized protein</fullName>
    </submittedName>
</protein>
<comment type="caution">
    <text evidence="1">The sequence shown here is derived from an EMBL/GenBank/DDBJ whole genome shotgun (WGS) entry which is preliminary data.</text>
</comment>
<evidence type="ECO:0000313" key="1">
    <source>
        <dbReference type="EMBL" id="KAK6734770.1"/>
    </source>
</evidence>
<gene>
    <name evidence="1" type="primary">Necator_chrII.g5933</name>
    <name evidence="1" type="ORF">RB195_018140</name>
</gene>
<accession>A0ABR1C9F5</accession>
<keyword evidence="2" id="KW-1185">Reference proteome</keyword>
<sequence length="69" mass="8545">MPADRNMNRSRYDLDHDCCIYQRKRFDVERKSLLDFESCHEPLRIVHVLPCRCRMRRIQQLQEMTTFDQ</sequence>
<name>A0ABR1C9F5_NECAM</name>
<dbReference type="EMBL" id="JAVFWL010000002">
    <property type="protein sequence ID" value="KAK6734770.1"/>
    <property type="molecule type" value="Genomic_DNA"/>
</dbReference>
<proteinExistence type="predicted"/>
<reference evidence="1 2" key="1">
    <citation type="submission" date="2023-08" db="EMBL/GenBank/DDBJ databases">
        <title>A Necator americanus chromosomal reference genome.</title>
        <authorList>
            <person name="Ilik V."/>
            <person name="Petrzelkova K.J."/>
            <person name="Pardy F."/>
            <person name="Fuh T."/>
            <person name="Niatou-Singa F.S."/>
            <person name="Gouil Q."/>
            <person name="Baker L."/>
            <person name="Ritchie M.E."/>
            <person name="Jex A.R."/>
            <person name="Gazzola D."/>
            <person name="Li H."/>
            <person name="Toshio Fujiwara R."/>
            <person name="Zhan B."/>
            <person name="Aroian R.V."/>
            <person name="Pafco B."/>
            <person name="Schwarz E.M."/>
        </authorList>
    </citation>
    <scope>NUCLEOTIDE SEQUENCE [LARGE SCALE GENOMIC DNA]</scope>
    <source>
        <strain evidence="1 2">Aroian</strain>
        <tissue evidence="1">Whole animal</tissue>
    </source>
</reference>
<evidence type="ECO:0000313" key="2">
    <source>
        <dbReference type="Proteomes" id="UP001303046"/>
    </source>
</evidence>